<gene>
    <name evidence="2" type="ORF">HNQ61_003126</name>
</gene>
<organism evidence="2 3">
    <name type="scientific">Longimicrobium terrae</name>
    <dbReference type="NCBI Taxonomy" id="1639882"/>
    <lineage>
        <taxon>Bacteria</taxon>
        <taxon>Pseudomonadati</taxon>
        <taxon>Gemmatimonadota</taxon>
        <taxon>Longimicrobiia</taxon>
        <taxon>Longimicrobiales</taxon>
        <taxon>Longimicrobiaceae</taxon>
        <taxon>Longimicrobium</taxon>
    </lineage>
</organism>
<proteinExistence type="predicted"/>
<reference evidence="2 3" key="1">
    <citation type="submission" date="2020-08" db="EMBL/GenBank/DDBJ databases">
        <title>Genomic Encyclopedia of Type Strains, Phase IV (KMG-IV): sequencing the most valuable type-strain genomes for metagenomic binning, comparative biology and taxonomic classification.</title>
        <authorList>
            <person name="Goeker M."/>
        </authorList>
    </citation>
    <scope>NUCLEOTIDE SEQUENCE [LARGE SCALE GENOMIC DNA]</scope>
    <source>
        <strain evidence="2 3">DSM 29007</strain>
    </source>
</reference>
<accession>A0A841H0K9</accession>
<dbReference type="RefSeq" id="WP_170035001.1">
    <property type="nucleotide sequence ID" value="NZ_JABDTL010000001.1"/>
</dbReference>
<dbReference type="AlphaFoldDB" id="A0A841H0K9"/>
<evidence type="ECO:0000313" key="2">
    <source>
        <dbReference type="EMBL" id="MBB6071498.1"/>
    </source>
</evidence>
<protein>
    <submittedName>
        <fullName evidence="2">Uncharacterized protein</fullName>
    </submittedName>
</protein>
<dbReference type="Proteomes" id="UP000582837">
    <property type="component" value="Unassembled WGS sequence"/>
</dbReference>
<evidence type="ECO:0000256" key="1">
    <source>
        <dbReference type="SAM" id="MobiDB-lite"/>
    </source>
</evidence>
<evidence type="ECO:0000313" key="3">
    <source>
        <dbReference type="Proteomes" id="UP000582837"/>
    </source>
</evidence>
<feature type="compositionally biased region" description="Polar residues" evidence="1">
    <location>
        <begin position="1"/>
        <end position="12"/>
    </location>
</feature>
<sequence length="83" mass="9348">MLDQTGRLSHTGATEADSENPRKKNFRLHQSKIDRAMEVLGTRTETETIEQALDLIVFQRQLLDGIDALYGGGIVNVFEETEE</sequence>
<name>A0A841H0K9_9BACT</name>
<keyword evidence="3" id="KW-1185">Reference proteome</keyword>
<dbReference type="EMBL" id="JACHIA010000009">
    <property type="protein sequence ID" value="MBB6071498.1"/>
    <property type="molecule type" value="Genomic_DNA"/>
</dbReference>
<comment type="caution">
    <text evidence="2">The sequence shown here is derived from an EMBL/GenBank/DDBJ whole genome shotgun (WGS) entry which is preliminary data.</text>
</comment>
<feature type="region of interest" description="Disordered" evidence="1">
    <location>
        <begin position="1"/>
        <end position="27"/>
    </location>
</feature>